<feature type="transmembrane region" description="Helical" evidence="1">
    <location>
        <begin position="30"/>
        <end position="50"/>
    </location>
</feature>
<gene>
    <name evidence="2" type="ORF">SAMN04489718_3331</name>
</gene>
<accession>A0A1H1FZH1</accession>
<keyword evidence="1" id="KW-1133">Transmembrane helix</keyword>
<evidence type="ECO:0000313" key="3">
    <source>
        <dbReference type="Proteomes" id="UP000199301"/>
    </source>
</evidence>
<reference evidence="3" key="1">
    <citation type="submission" date="2016-10" db="EMBL/GenBank/DDBJ databases">
        <authorList>
            <person name="Varghese N."/>
            <person name="Submissions S."/>
        </authorList>
    </citation>
    <scope>NUCLEOTIDE SEQUENCE [LARGE SCALE GENOMIC DNA]</scope>
    <source>
        <strain evidence="3">DSM 45459</strain>
    </source>
</reference>
<dbReference type="AlphaFoldDB" id="A0A1H1FZH1"/>
<name>A0A1H1FZH1_9ACTN</name>
<evidence type="ECO:0000313" key="2">
    <source>
        <dbReference type="EMBL" id="SDR06321.1"/>
    </source>
</evidence>
<evidence type="ECO:0000256" key="1">
    <source>
        <dbReference type="SAM" id="Phobius"/>
    </source>
</evidence>
<sequence length="62" mass="6781">MWWKVVLGLLALWLVISVGGAIIGFVVKGLFWIAVLGGALFLATAAVGWAKKDDKQLRNRSR</sequence>
<dbReference type="RefSeq" id="WP_092525364.1">
    <property type="nucleotide sequence ID" value="NZ_FNKO01000002.1"/>
</dbReference>
<dbReference type="EMBL" id="FNKO01000002">
    <property type="protein sequence ID" value="SDR06321.1"/>
    <property type="molecule type" value="Genomic_DNA"/>
</dbReference>
<keyword evidence="3" id="KW-1185">Reference proteome</keyword>
<organism evidence="2 3">
    <name type="scientific">Actinopolyspora saharensis</name>
    <dbReference type="NCBI Taxonomy" id="995062"/>
    <lineage>
        <taxon>Bacteria</taxon>
        <taxon>Bacillati</taxon>
        <taxon>Actinomycetota</taxon>
        <taxon>Actinomycetes</taxon>
        <taxon>Actinopolysporales</taxon>
        <taxon>Actinopolysporaceae</taxon>
        <taxon>Actinopolyspora</taxon>
    </lineage>
</organism>
<protein>
    <submittedName>
        <fullName evidence="2">Uncharacterized protein</fullName>
    </submittedName>
</protein>
<dbReference type="Proteomes" id="UP000199301">
    <property type="component" value="Unassembled WGS sequence"/>
</dbReference>
<keyword evidence="1" id="KW-0472">Membrane</keyword>
<dbReference type="OrthoDB" id="5195898at2"/>
<proteinExistence type="predicted"/>
<keyword evidence="1" id="KW-0812">Transmembrane</keyword>